<comment type="subcellular location">
    <subcellularLocation>
        <location evidence="1">Cell inner membrane</location>
        <topology evidence="1">Multi-pass membrane protein</topology>
    </subcellularLocation>
</comment>
<feature type="transmembrane region" description="Helical" evidence="9">
    <location>
        <begin position="326"/>
        <end position="347"/>
    </location>
</feature>
<feature type="transmembrane region" description="Helical" evidence="9">
    <location>
        <begin position="105"/>
        <end position="124"/>
    </location>
</feature>
<feature type="transmembrane region" description="Helical" evidence="9">
    <location>
        <begin position="12"/>
        <end position="32"/>
    </location>
</feature>
<feature type="transmembrane region" description="Helical" evidence="9">
    <location>
        <begin position="265"/>
        <end position="284"/>
    </location>
</feature>
<dbReference type="Proteomes" id="UP001238603">
    <property type="component" value="Unassembled WGS sequence"/>
</dbReference>
<evidence type="ECO:0000313" key="11">
    <source>
        <dbReference type="Proteomes" id="UP001238603"/>
    </source>
</evidence>
<evidence type="ECO:0000256" key="4">
    <source>
        <dbReference type="ARBA" id="ARBA00022475"/>
    </source>
</evidence>
<dbReference type="PANTHER" id="PTHR33529">
    <property type="entry name" value="SLR0882 PROTEIN-RELATED"/>
    <property type="match status" value="1"/>
</dbReference>
<keyword evidence="7 9" id="KW-1133">Transmembrane helix</keyword>
<evidence type="ECO:0000256" key="7">
    <source>
        <dbReference type="ARBA" id="ARBA00022989"/>
    </source>
</evidence>
<dbReference type="EMBL" id="JASVDS010000006">
    <property type="protein sequence ID" value="MDL5033892.1"/>
    <property type="molecule type" value="Genomic_DNA"/>
</dbReference>
<dbReference type="NCBIfam" id="TIGR04407">
    <property type="entry name" value="LptF_YjgP"/>
    <property type="match status" value="1"/>
</dbReference>
<evidence type="ECO:0000256" key="9">
    <source>
        <dbReference type="SAM" id="Phobius"/>
    </source>
</evidence>
<name>A0ABT7LLY8_9BURK</name>
<keyword evidence="3" id="KW-0813">Transport</keyword>
<organism evidence="10 11">
    <name type="scientific">Roseateles subflavus</name>
    <dbReference type="NCBI Taxonomy" id="3053353"/>
    <lineage>
        <taxon>Bacteria</taxon>
        <taxon>Pseudomonadati</taxon>
        <taxon>Pseudomonadota</taxon>
        <taxon>Betaproteobacteria</taxon>
        <taxon>Burkholderiales</taxon>
        <taxon>Sphaerotilaceae</taxon>
        <taxon>Roseateles</taxon>
    </lineage>
</organism>
<dbReference type="InterPro" id="IPR030922">
    <property type="entry name" value="LptF"/>
</dbReference>
<sequence length="374" mass="41629">MLFDSTLRKDLARSFGVTVIVILTVVLTYLLIRTLGQAAGGSVAPQDVLLLLGYTSLGYLSIIFALALFIAIVACLGRMYRESEMTIWFASGVGLSRFVKPVLRMTAPVLLAVALLQLVVWPWGNQNSEQLRERYEKRSDLSRVAPGQFQTSRDGSRVFFIDRDSKDGSVGRNVFILTEQKAQESVTTAHRGQIEFQGNDRFLTLSQGQRNEIDKDSGDKTLSRFEHYRVLMDTQVERTDAELPPKATSSLDLLRKPTPRNLGELTWRVGLALGAMNLVLLGIGLSASNPRRASNWNLLVALLSFIIYYNLINLTQTWVANERTTLPRALLALHGSAFVLAMLLLWWRDNSNRFCLARGPRRAPGDTGKPGACA</sequence>
<keyword evidence="4" id="KW-1003">Cell membrane</keyword>
<accession>A0ABT7LLY8</accession>
<evidence type="ECO:0000256" key="1">
    <source>
        <dbReference type="ARBA" id="ARBA00004429"/>
    </source>
</evidence>
<evidence type="ECO:0000256" key="3">
    <source>
        <dbReference type="ARBA" id="ARBA00022448"/>
    </source>
</evidence>
<keyword evidence="5" id="KW-0997">Cell inner membrane</keyword>
<evidence type="ECO:0000313" key="10">
    <source>
        <dbReference type="EMBL" id="MDL5033892.1"/>
    </source>
</evidence>
<feature type="transmembrane region" description="Helical" evidence="9">
    <location>
        <begin position="296"/>
        <end position="314"/>
    </location>
</feature>
<evidence type="ECO:0000256" key="6">
    <source>
        <dbReference type="ARBA" id="ARBA00022692"/>
    </source>
</evidence>
<dbReference type="PANTHER" id="PTHR33529:SF7">
    <property type="entry name" value="LIPOPOLYSACCHARIDE EXPORT SYSTEM PERMEASE PROTEIN LPTF"/>
    <property type="match status" value="1"/>
</dbReference>
<protein>
    <recommendedName>
        <fullName evidence="2">Lipopolysaccharide export system permease protein LptF</fullName>
    </recommendedName>
</protein>
<keyword evidence="6 9" id="KW-0812">Transmembrane</keyword>
<dbReference type="RefSeq" id="WP_285983973.1">
    <property type="nucleotide sequence ID" value="NZ_JASVDS010000006.1"/>
</dbReference>
<keyword evidence="8 9" id="KW-0472">Membrane</keyword>
<comment type="caution">
    <text evidence="10">The sequence shown here is derived from an EMBL/GenBank/DDBJ whole genome shotgun (WGS) entry which is preliminary data.</text>
</comment>
<dbReference type="Pfam" id="PF03739">
    <property type="entry name" value="LptF_LptG"/>
    <property type="match status" value="1"/>
</dbReference>
<keyword evidence="11" id="KW-1185">Reference proteome</keyword>
<reference evidence="10 11" key="1">
    <citation type="submission" date="2023-06" db="EMBL/GenBank/DDBJ databases">
        <title>Pelomonas sp. APW6 16S ribosomal RNA gene genome sequencing and assembly.</title>
        <authorList>
            <person name="Woo H."/>
        </authorList>
    </citation>
    <scope>NUCLEOTIDE SEQUENCE [LARGE SCALE GENOMIC DNA]</scope>
    <source>
        <strain evidence="10 11">APW6</strain>
    </source>
</reference>
<proteinExistence type="predicted"/>
<evidence type="ECO:0000256" key="2">
    <source>
        <dbReference type="ARBA" id="ARBA00014213"/>
    </source>
</evidence>
<gene>
    <name evidence="10" type="primary">lptF</name>
    <name evidence="10" type="ORF">QRD43_18430</name>
</gene>
<evidence type="ECO:0000256" key="8">
    <source>
        <dbReference type="ARBA" id="ARBA00023136"/>
    </source>
</evidence>
<feature type="transmembrane region" description="Helical" evidence="9">
    <location>
        <begin position="52"/>
        <end position="76"/>
    </location>
</feature>
<dbReference type="InterPro" id="IPR005495">
    <property type="entry name" value="LptG/LptF_permease"/>
</dbReference>
<evidence type="ECO:0000256" key="5">
    <source>
        <dbReference type="ARBA" id="ARBA00022519"/>
    </source>
</evidence>